<comment type="subcellular location">
    <subcellularLocation>
        <location evidence="5 6">Cytoplasm</location>
    </subcellularLocation>
</comment>
<evidence type="ECO:0000256" key="1">
    <source>
        <dbReference type="ARBA" id="ARBA00022490"/>
    </source>
</evidence>
<name>A0ABU5MW11_9BACT</name>
<dbReference type="CDD" id="cd04489">
    <property type="entry name" value="ExoVII_LU_OBF"/>
    <property type="match status" value="1"/>
</dbReference>
<keyword evidence="3 5" id="KW-0378">Hydrolase</keyword>
<dbReference type="HAMAP" id="MF_00378">
    <property type="entry name" value="Exonuc_7_L"/>
    <property type="match status" value="1"/>
</dbReference>
<keyword evidence="1 5" id="KW-0963">Cytoplasm</keyword>
<comment type="function">
    <text evidence="5">Bidirectionally degrades single-stranded DNA into large acid-insoluble oligonucleotides, which are then degraded further into small acid-soluble oligonucleotides.</text>
</comment>
<comment type="similarity">
    <text evidence="5 6">Belongs to the XseA family.</text>
</comment>
<dbReference type="EC" id="3.1.11.6" evidence="5"/>
<dbReference type="InterPro" id="IPR020579">
    <property type="entry name" value="Exonuc_VII_lsu_C"/>
</dbReference>
<evidence type="ECO:0000256" key="2">
    <source>
        <dbReference type="ARBA" id="ARBA00022722"/>
    </source>
</evidence>
<dbReference type="PANTHER" id="PTHR30008:SF0">
    <property type="entry name" value="EXODEOXYRIBONUCLEASE 7 LARGE SUBUNIT"/>
    <property type="match status" value="1"/>
</dbReference>
<comment type="caution">
    <text evidence="9">The sequence shown here is derived from an EMBL/GenBank/DDBJ whole genome shotgun (WGS) entry which is preliminary data.</text>
</comment>
<reference evidence="9 10" key="1">
    <citation type="journal article" date="2024" name="Appl. Environ. Microbiol.">
        <title>Pontiella agarivorans sp. nov., a novel marine anaerobic bacterium capable of degrading macroalgal polysaccharides and fixing nitrogen.</title>
        <authorList>
            <person name="Liu N."/>
            <person name="Kivenson V."/>
            <person name="Peng X."/>
            <person name="Cui Z."/>
            <person name="Lankiewicz T.S."/>
            <person name="Gosselin K.M."/>
            <person name="English C.J."/>
            <person name="Blair E.M."/>
            <person name="O'Malley M.A."/>
            <person name="Valentine D.L."/>
        </authorList>
    </citation>
    <scope>NUCLEOTIDE SEQUENCE [LARGE SCALE GENOMIC DNA]</scope>
    <source>
        <strain evidence="9 10">NLcol2</strain>
    </source>
</reference>
<dbReference type="Pfam" id="PF13742">
    <property type="entry name" value="tRNA_anti_2"/>
    <property type="match status" value="1"/>
</dbReference>
<evidence type="ECO:0000313" key="10">
    <source>
        <dbReference type="Proteomes" id="UP001290861"/>
    </source>
</evidence>
<dbReference type="PANTHER" id="PTHR30008">
    <property type="entry name" value="EXODEOXYRIBONUCLEASE 7 LARGE SUBUNIT"/>
    <property type="match status" value="1"/>
</dbReference>
<dbReference type="GO" id="GO:0008855">
    <property type="term" value="F:exodeoxyribonuclease VII activity"/>
    <property type="evidence" value="ECO:0007669"/>
    <property type="project" value="UniProtKB-EC"/>
</dbReference>
<organism evidence="9 10">
    <name type="scientific">Pontiella agarivorans</name>
    <dbReference type="NCBI Taxonomy" id="3038953"/>
    <lineage>
        <taxon>Bacteria</taxon>
        <taxon>Pseudomonadati</taxon>
        <taxon>Kiritimatiellota</taxon>
        <taxon>Kiritimatiellia</taxon>
        <taxon>Kiritimatiellales</taxon>
        <taxon>Pontiellaceae</taxon>
        <taxon>Pontiella</taxon>
    </lineage>
</organism>
<dbReference type="Proteomes" id="UP001290861">
    <property type="component" value="Unassembled WGS sequence"/>
</dbReference>
<evidence type="ECO:0000256" key="3">
    <source>
        <dbReference type="ARBA" id="ARBA00022801"/>
    </source>
</evidence>
<dbReference type="EMBL" id="JARVCO010000007">
    <property type="protein sequence ID" value="MDZ8118276.1"/>
    <property type="molecule type" value="Genomic_DNA"/>
</dbReference>
<dbReference type="NCBIfam" id="TIGR00237">
    <property type="entry name" value="xseA"/>
    <property type="match status" value="1"/>
</dbReference>
<proteinExistence type="inferred from homology"/>
<comment type="catalytic activity">
    <reaction evidence="5 6">
        <text>Exonucleolytic cleavage in either 5'- to 3'- or 3'- to 5'-direction to yield nucleoside 5'-phosphates.</text>
        <dbReference type="EC" id="3.1.11.6"/>
    </reaction>
</comment>
<keyword evidence="2 5" id="KW-0540">Nuclease</keyword>
<keyword evidence="4 5" id="KW-0269">Exonuclease</keyword>
<dbReference type="Pfam" id="PF02601">
    <property type="entry name" value="Exonuc_VII_L"/>
    <property type="match status" value="1"/>
</dbReference>
<gene>
    <name evidence="5 9" type="primary">xseA</name>
    <name evidence="9" type="ORF">P9H32_06495</name>
</gene>
<evidence type="ECO:0000313" key="9">
    <source>
        <dbReference type="EMBL" id="MDZ8118276.1"/>
    </source>
</evidence>
<evidence type="ECO:0000256" key="6">
    <source>
        <dbReference type="RuleBase" id="RU004355"/>
    </source>
</evidence>
<comment type="subunit">
    <text evidence="5">Heterooligomer composed of large and small subunits.</text>
</comment>
<evidence type="ECO:0000259" key="7">
    <source>
        <dbReference type="Pfam" id="PF02601"/>
    </source>
</evidence>
<dbReference type="RefSeq" id="WP_322608074.1">
    <property type="nucleotide sequence ID" value="NZ_JARVCO010000007.1"/>
</dbReference>
<evidence type="ECO:0000256" key="4">
    <source>
        <dbReference type="ARBA" id="ARBA00022839"/>
    </source>
</evidence>
<keyword evidence="10" id="KW-1185">Reference proteome</keyword>
<dbReference type="InterPro" id="IPR003753">
    <property type="entry name" value="Exonuc_VII_L"/>
</dbReference>
<evidence type="ECO:0000259" key="8">
    <source>
        <dbReference type="Pfam" id="PF13742"/>
    </source>
</evidence>
<accession>A0ABU5MW11</accession>
<protein>
    <recommendedName>
        <fullName evidence="5">Exodeoxyribonuclease 7 large subunit</fullName>
        <ecNumber evidence="5">3.1.11.6</ecNumber>
    </recommendedName>
    <alternativeName>
        <fullName evidence="5">Exodeoxyribonuclease VII large subunit</fullName>
        <shortName evidence="5">Exonuclease VII large subunit</shortName>
    </alternativeName>
</protein>
<feature type="domain" description="OB-fold nucleic acid binding" evidence="8">
    <location>
        <begin position="8"/>
        <end position="101"/>
    </location>
</feature>
<dbReference type="InterPro" id="IPR025824">
    <property type="entry name" value="OB-fold_nuc-bd_dom"/>
</dbReference>
<evidence type="ECO:0000256" key="5">
    <source>
        <dbReference type="HAMAP-Rule" id="MF_00378"/>
    </source>
</evidence>
<sequence>MAEKRQIYSVSDINRKARMVLESAMGELWVEGELSRVTIHSSGHWYFTLKDAGAAVSCAMFARDNAGVAFRPKDGMQVQMLARPSLYEASGRYQLIASEMEEAGKGNLQEQFEKLKAKLDAEGLFSRDRKKPLPLLPKKIGVVTSPTGAAIRDIINVLTRRFPNIEILLAPVTVQGPAAAKSIANAINYLNKRNVKQPIDVLIVGRGGGSIEDLWAFNEEVVARAIAESEIPVISAVGHEIDFTIADFTADVRAPTPSAAAELAVREKGDLEDEVSLYQRRLNESLVRMQRDFQLRLNRAAHSYVFREPAVLVKQYRQKILSLEMRMGDLLKLESQTIFQRLERSSTRMEYLLESGVLQAHQRVDELSLLMRHEMERKAERSRQRFQSLESQLRMLNPMAVLGRGYSLTRRPDGSVVRSAEDVKKGDALITALADGKVVSKVTEKE</sequence>
<feature type="domain" description="Exonuclease VII large subunit C-terminal" evidence="7">
    <location>
        <begin position="124"/>
        <end position="439"/>
    </location>
</feature>